<keyword evidence="3 5" id="KW-0067">ATP-binding</keyword>
<dbReference type="InterPro" id="IPR017871">
    <property type="entry name" value="ABC_transporter-like_CS"/>
</dbReference>
<evidence type="ECO:0000313" key="6">
    <source>
        <dbReference type="Proteomes" id="UP000623215"/>
    </source>
</evidence>
<dbReference type="PROSITE" id="PS00211">
    <property type="entry name" value="ABC_TRANSPORTER_1"/>
    <property type="match status" value="1"/>
</dbReference>
<dbReference type="SUPFAM" id="SSF52540">
    <property type="entry name" value="P-loop containing nucleoside triphosphate hydrolases"/>
    <property type="match status" value="1"/>
</dbReference>
<dbReference type="SMART" id="SM00382">
    <property type="entry name" value="AAA"/>
    <property type="match status" value="1"/>
</dbReference>
<evidence type="ECO:0000313" key="5">
    <source>
        <dbReference type="EMBL" id="HIQ32881.1"/>
    </source>
</evidence>
<evidence type="ECO:0000256" key="2">
    <source>
        <dbReference type="ARBA" id="ARBA00022741"/>
    </source>
</evidence>
<dbReference type="InterPro" id="IPR003439">
    <property type="entry name" value="ABC_transporter-like_ATP-bd"/>
</dbReference>
<dbReference type="InterPro" id="IPR027417">
    <property type="entry name" value="P-loop_NTPase"/>
</dbReference>
<dbReference type="PANTHER" id="PTHR42734:SF19">
    <property type="entry name" value="IRON COMPOUNDS ABC TRANSPORTER, ATP-BINDING PROTEIN"/>
    <property type="match status" value="1"/>
</dbReference>
<comment type="caution">
    <text evidence="5">The sequence shown here is derived from an EMBL/GenBank/DDBJ whole genome shotgun (WGS) entry which is preliminary data.</text>
</comment>
<evidence type="ECO:0000256" key="3">
    <source>
        <dbReference type="ARBA" id="ARBA00022840"/>
    </source>
</evidence>
<dbReference type="PROSITE" id="PS50893">
    <property type="entry name" value="ABC_TRANSPORTER_2"/>
    <property type="match status" value="1"/>
</dbReference>
<dbReference type="Gene3D" id="3.40.50.300">
    <property type="entry name" value="P-loop containing nucleotide triphosphate hydrolases"/>
    <property type="match status" value="1"/>
</dbReference>
<dbReference type="GO" id="GO:0005524">
    <property type="term" value="F:ATP binding"/>
    <property type="evidence" value="ECO:0007669"/>
    <property type="project" value="UniProtKB-KW"/>
</dbReference>
<dbReference type="GO" id="GO:0016887">
    <property type="term" value="F:ATP hydrolysis activity"/>
    <property type="evidence" value="ECO:0007669"/>
    <property type="project" value="InterPro"/>
</dbReference>
<dbReference type="Pfam" id="PF00005">
    <property type="entry name" value="ABC_tran"/>
    <property type="match status" value="1"/>
</dbReference>
<proteinExistence type="predicted"/>
<feature type="domain" description="ABC transporter" evidence="4">
    <location>
        <begin position="2"/>
        <end position="238"/>
    </location>
</feature>
<dbReference type="InterPro" id="IPR050153">
    <property type="entry name" value="Metal_Ion_Import_ABC"/>
</dbReference>
<dbReference type="EMBL" id="DQVW01000104">
    <property type="protein sequence ID" value="HIQ32881.1"/>
    <property type="molecule type" value="Genomic_DNA"/>
</dbReference>
<dbReference type="PANTHER" id="PTHR42734">
    <property type="entry name" value="METAL TRANSPORT SYSTEM ATP-BINDING PROTEIN TM_0124-RELATED"/>
    <property type="match status" value="1"/>
</dbReference>
<keyword evidence="1" id="KW-0813">Transport</keyword>
<dbReference type="CDD" id="cd03214">
    <property type="entry name" value="ABC_Iron-Siderophores_B12_Hemin"/>
    <property type="match status" value="1"/>
</dbReference>
<dbReference type="InterPro" id="IPR003593">
    <property type="entry name" value="AAA+_ATPase"/>
</dbReference>
<gene>
    <name evidence="5" type="ORF">EYH55_05330</name>
</gene>
<organism evidence="5 6">
    <name type="scientific">Methanothermococcus okinawensis</name>
    <dbReference type="NCBI Taxonomy" id="155863"/>
    <lineage>
        <taxon>Archaea</taxon>
        <taxon>Methanobacteriati</taxon>
        <taxon>Methanobacteriota</taxon>
        <taxon>Methanomada group</taxon>
        <taxon>Methanococci</taxon>
        <taxon>Methanococcales</taxon>
        <taxon>Methanococcaceae</taxon>
        <taxon>Methanothermococcus</taxon>
    </lineage>
</organism>
<name>A0A832ZZA0_9EURY</name>
<accession>A0A832ZZA0</accession>
<evidence type="ECO:0000259" key="4">
    <source>
        <dbReference type="PROSITE" id="PS50893"/>
    </source>
</evidence>
<dbReference type="Proteomes" id="UP000623215">
    <property type="component" value="Unassembled WGS sequence"/>
</dbReference>
<evidence type="ECO:0000256" key="1">
    <source>
        <dbReference type="ARBA" id="ARBA00022448"/>
    </source>
</evidence>
<keyword evidence="2" id="KW-0547">Nucleotide-binding</keyword>
<sequence length="256" mass="28721">MIEVQNLHFAYSGDNYILEDVSFKVERGELCGVFGPNGAGKSTLFKCIIGFLKPKKGRVYVNGRDITEMPMEEVAKLIAYVPQEHRPPFPYLVKEMVLMGRTPHLGGIFGPKKRDIEKVIEAMEVVGIIHLADKPYTELSGGQRQLVLLARALAQETGVMVLDEPTSALDFRNQLRIWETLKKLTKDGMSVVVSVHDPNHMLWFCDRVVVLHRGRIIANGKPSEVITQEILSTLYGNICKVKDLDGMKVVLPDTTF</sequence>
<dbReference type="FunFam" id="3.40.50.300:FF:000134">
    <property type="entry name" value="Iron-enterobactin ABC transporter ATP-binding protein"/>
    <property type="match status" value="1"/>
</dbReference>
<reference evidence="5" key="1">
    <citation type="journal article" date="2020" name="ISME J.">
        <title>Gammaproteobacteria mediating utilization of methyl-, sulfur- and petroleum organic compounds in deep ocean hydrothermal plumes.</title>
        <authorList>
            <person name="Zhou Z."/>
            <person name="Liu Y."/>
            <person name="Pan J."/>
            <person name="Cron B.R."/>
            <person name="Toner B.M."/>
            <person name="Anantharaman K."/>
            <person name="Breier J.A."/>
            <person name="Dick G.J."/>
            <person name="Li M."/>
        </authorList>
    </citation>
    <scope>NUCLEOTIDE SEQUENCE</scope>
    <source>
        <strain evidence="5">SZUA-1534</strain>
    </source>
</reference>
<protein>
    <submittedName>
        <fullName evidence="5">ABC transporter ATP-binding protein</fullName>
    </submittedName>
</protein>
<dbReference type="AlphaFoldDB" id="A0A832ZZA0"/>